<dbReference type="Proteomes" id="UP000522262">
    <property type="component" value="Unassembled WGS sequence"/>
</dbReference>
<keyword evidence="2" id="KW-1185">Reference proteome</keyword>
<accession>A0A8H5MJ14</accession>
<sequence>MPVARGNPGATVLDQNAGTVSCMASIAPTDHQQYLQISHDTLFRAYEVVPRLANIEARLSSLESRSTASPVSTTSASLIPERDNGPLSIARLPDLHTAASHKMLDGWPRLRLHIHPLEARPLALYQAVDASDPLLTRTWGETQRLQEMPLKDILQTINQLHQRIQELPLVFTYLFTCWPEFSSDATVAPLQHLESSLLPSPQKLSLHRLSIHQLLLLSMGLRLLGPSQLTELSETSSLCEISFALCLERLWVLHANVDLDSLSLILTIALCLVHLWGRPFHSLGLLQSLDSHFERLILQNAGSESIMHKLHACAIIHYVLESDILTELDGIPSRTAKMLGKYWPSTLNSSIDLHATAGPTDSQRILSLMKRHKELRSYLNHITQDLYLPEKANATPHELAQPIQNYSARLRQWYENLDCENQFARDVMTLNLRGQKLPIHLRELALRYYTCIFLLNRPVLYFYLHEELEYNIRPLDPATVNSNNGLWVHESCKNCIEAATLIIHVHKMDAELSTTTEKAFVSWCDIQMLFAVYMVVLQLKTASPQRRGFKDAGEIESLLDTVMHVMERAPFTSANIERSLVIMKQERQGFSSAM</sequence>
<evidence type="ECO:0000313" key="1">
    <source>
        <dbReference type="EMBL" id="KAF5529810.1"/>
    </source>
</evidence>
<evidence type="ECO:0000313" key="2">
    <source>
        <dbReference type="Proteomes" id="UP000522262"/>
    </source>
</evidence>
<gene>
    <name evidence="1" type="ORF">FMEXI_13928</name>
</gene>
<protein>
    <submittedName>
        <fullName evidence="1">C6 zinc finger domain-containing protein</fullName>
    </submittedName>
</protein>
<organism evidence="1 2">
    <name type="scientific">Fusarium mexicanum</name>
    <dbReference type="NCBI Taxonomy" id="751941"/>
    <lineage>
        <taxon>Eukaryota</taxon>
        <taxon>Fungi</taxon>
        <taxon>Dikarya</taxon>
        <taxon>Ascomycota</taxon>
        <taxon>Pezizomycotina</taxon>
        <taxon>Sordariomycetes</taxon>
        <taxon>Hypocreomycetidae</taxon>
        <taxon>Hypocreales</taxon>
        <taxon>Nectriaceae</taxon>
        <taxon>Fusarium</taxon>
        <taxon>Fusarium fujikuroi species complex</taxon>
    </lineage>
</organism>
<proteinExistence type="predicted"/>
<comment type="caution">
    <text evidence="1">The sequence shown here is derived from an EMBL/GenBank/DDBJ whole genome shotgun (WGS) entry which is preliminary data.</text>
</comment>
<dbReference type="CDD" id="cd12148">
    <property type="entry name" value="fungal_TF_MHR"/>
    <property type="match status" value="1"/>
</dbReference>
<name>A0A8H5MJ14_9HYPO</name>
<reference evidence="1 2" key="1">
    <citation type="submission" date="2020-05" db="EMBL/GenBank/DDBJ databases">
        <title>Identification and distribution of gene clusters putatively required for synthesis of sphingolipid metabolism inhibitors in phylogenetically diverse species of the filamentous fungus Fusarium.</title>
        <authorList>
            <person name="Kim H.-S."/>
            <person name="Busman M."/>
            <person name="Brown D.W."/>
            <person name="Divon H."/>
            <person name="Uhlig S."/>
            <person name="Proctor R.H."/>
        </authorList>
    </citation>
    <scope>NUCLEOTIDE SEQUENCE [LARGE SCALE GENOMIC DNA]</scope>
    <source>
        <strain evidence="1 2">NRRL 53147</strain>
    </source>
</reference>
<dbReference type="AlphaFoldDB" id="A0A8H5MJ14"/>
<dbReference type="EMBL" id="JAAOAM010000535">
    <property type="protein sequence ID" value="KAF5529810.1"/>
    <property type="molecule type" value="Genomic_DNA"/>
</dbReference>